<dbReference type="PROSITE" id="PS51094">
    <property type="entry name" value="PTS_EIIA_TYPE_2"/>
    <property type="match status" value="1"/>
</dbReference>
<dbReference type="InterPro" id="IPR002178">
    <property type="entry name" value="PTS_EIIA_type-2_dom"/>
</dbReference>
<organism evidence="2 3">
    <name type="scientific">Streptococcus pseudoporcinus</name>
    <dbReference type="NCBI Taxonomy" id="361101"/>
    <lineage>
        <taxon>Bacteria</taxon>
        <taxon>Bacillati</taxon>
        <taxon>Bacillota</taxon>
        <taxon>Bacilli</taxon>
        <taxon>Lactobacillales</taxon>
        <taxon>Streptococcaceae</taxon>
        <taxon>Streptococcus</taxon>
    </lineage>
</organism>
<dbReference type="AlphaFoldDB" id="A0A4U9YEX3"/>
<accession>A0A4U9YEX3</accession>
<dbReference type="InterPro" id="IPR016152">
    <property type="entry name" value="PTrfase/Anion_transptr"/>
</dbReference>
<dbReference type="Gene3D" id="3.40.930.10">
    <property type="entry name" value="Mannitol-specific EII, Chain A"/>
    <property type="match status" value="1"/>
</dbReference>
<dbReference type="InterPro" id="IPR051541">
    <property type="entry name" value="PTS_SugarTrans_NitroReg"/>
</dbReference>
<gene>
    <name evidence="2" type="ORF">NCTC5385_01182</name>
</gene>
<evidence type="ECO:0000259" key="1">
    <source>
        <dbReference type="PROSITE" id="PS51094"/>
    </source>
</evidence>
<proteinExistence type="predicted"/>
<dbReference type="SUPFAM" id="SSF55804">
    <property type="entry name" value="Phoshotransferase/anion transport protein"/>
    <property type="match status" value="1"/>
</dbReference>
<dbReference type="Pfam" id="PF00359">
    <property type="entry name" value="PTS_EIIA_2"/>
    <property type="match status" value="1"/>
</dbReference>
<dbReference type="PANTHER" id="PTHR47738">
    <property type="entry name" value="PTS SYSTEM FRUCTOSE-LIKE EIIA COMPONENT-RELATED"/>
    <property type="match status" value="1"/>
</dbReference>
<dbReference type="PANTHER" id="PTHR47738:SF3">
    <property type="entry name" value="PHOSPHOTRANSFERASE SYSTEM MANNITOL_FRUCTOSE-SPECIFIC IIA DOMAIN CONTAINING PROTEIN"/>
    <property type="match status" value="1"/>
</dbReference>
<sequence>MSNLFYEDTVFVTDKNKKEEVFEEISDILLKKGLVTECYLNNLSEREISYPTALPLTPIDSSLPNIAVPHTESEFVNVTRLIPVKLKNPIEFKNMINPDETVIVSFLFMILNSDESEQAGLLAKIMEFINTQSVDDLKTFFNLENTNDIYKYLKDNF</sequence>
<reference evidence="2 3" key="1">
    <citation type="submission" date="2019-05" db="EMBL/GenBank/DDBJ databases">
        <authorList>
            <consortium name="Pathogen Informatics"/>
        </authorList>
    </citation>
    <scope>NUCLEOTIDE SEQUENCE [LARGE SCALE GENOMIC DNA]</scope>
    <source>
        <strain evidence="2 3">NCTC5385</strain>
    </source>
</reference>
<dbReference type="Proteomes" id="UP000304914">
    <property type="component" value="Chromosome"/>
</dbReference>
<feature type="domain" description="PTS EIIA type-2" evidence="1">
    <location>
        <begin position="2"/>
        <end position="156"/>
    </location>
</feature>
<dbReference type="EMBL" id="LR594035">
    <property type="protein sequence ID" value="VTS24928.1"/>
    <property type="molecule type" value="Genomic_DNA"/>
</dbReference>
<dbReference type="RefSeq" id="WP_138068472.1">
    <property type="nucleotide sequence ID" value="NZ_LR594035.1"/>
</dbReference>
<dbReference type="CDD" id="cd00211">
    <property type="entry name" value="PTS_IIA_fru"/>
    <property type="match status" value="1"/>
</dbReference>
<name>A0A4U9YEX3_9STRE</name>
<protein>
    <submittedName>
        <fullName evidence="2">Putative PTS family fructose/mannitol porter component IIA</fullName>
    </submittedName>
</protein>
<evidence type="ECO:0000313" key="3">
    <source>
        <dbReference type="Proteomes" id="UP000304914"/>
    </source>
</evidence>
<evidence type="ECO:0000313" key="2">
    <source>
        <dbReference type="EMBL" id="VTS24928.1"/>
    </source>
</evidence>